<accession>A0A8J2RBY0</accession>
<keyword evidence="2" id="KW-0645">Protease</keyword>
<dbReference type="GO" id="GO:0006508">
    <property type="term" value="P:proteolysis"/>
    <property type="evidence" value="ECO:0007669"/>
    <property type="project" value="UniProtKB-KW"/>
</dbReference>
<dbReference type="EMBL" id="CAKKLH010000027">
    <property type="protein sequence ID" value="CAH0099931.1"/>
    <property type="molecule type" value="Genomic_DNA"/>
</dbReference>
<dbReference type="PROSITE" id="PS50240">
    <property type="entry name" value="TRYPSIN_DOM"/>
    <property type="match status" value="2"/>
</dbReference>
<evidence type="ECO:0000256" key="1">
    <source>
        <dbReference type="ARBA" id="ARBA00007664"/>
    </source>
</evidence>
<protein>
    <recommendedName>
        <fullName evidence="7">Peptidase S1 domain-containing protein</fullName>
    </recommendedName>
</protein>
<feature type="signal peptide" evidence="6">
    <location>
        <begin position="1"/>
        <end position="16"/>
    </location>
</feature>
<comment type="similarity">
    <text evidence="1">Belongs to the peptidase S1 family.</text>
</comment>
<proteinExistence type="inferred from homology"/>
<dbReference type="PANTHER" id="PTHR24276">
    <property type="entry name" value="POLYSERASE-RELATED"/>
    <property type="match status" value="1"/>
</dbReference>
<dbReference type="PRINTS" id="PR00722">
    <property type="entry name" value="CHYMOTRYPSIN"/>
</dbReference>
<evidence type="ECO:0000259" key="7">
    <source>
        <dbReference type="PROSITE" id="PS50240"/>
    </source>
</evidence>
<keyword evidence="4" id="KW-0720">Serine protease</keyword>
<evidence type="ECO:0000313" key="9">
    <source>
        <dbReference type="Proteomes" id="UP000789390"/>
    </source>
</evidence>
<dbReference type="AlphaFoldDB" id="A0A8J2RBY0"/>
<dbReference type="InterPro" id="IPR009003">
    <property type="entry name" value="Peptidase_S1_PA"/>
</dbReference>
<gene>
    <name evidence="8" type="ORF">DGAL_LOCUS2092</name>
</gene>
<comment type="caution">
    <text evidence="8">The sequence shown here is derived from an EMBL/GenBank/DDBJ whole genome shotgun (WGS) entry which is preliminary data.</text>
</comment>
<dbReference type="FunFam" id="2.40.10.10:FF:000068">
    <property type="entry name" value="transmembrane protease serine 2"/>
    <property type="match status" value="2"/>
</dbReference>
<keyword evidence="5" id="KW-1015">Disulfide bond</keyword>
<dbReference type="InterPro" id="IPR050430">
    <property type="entry name" value="Peptidase_S1"/>
</dbReference>
<evidence type="ECO:0000256" key="3">
    <source>
        <dbReference type="ARBA" id="ARBA00022801"/>
    </source>
</evidence>
<dbReference type="CDD" id="cd00190">
    <property type="entry name" value="Tryp_SPc"/>
    <property type="match status" value="2"/>
</dbReference>
<evidence type="ECO:0000313" key="8">
    <source>
        <dbReference type="EMBL" id="CAH0099931.1"/>
    </source>
</evidence>
<dbReference type="InterPro" id="IPR001254">
    <property type="entry name" value="Trypsin_dom"/>
</dbReference>
<dbReference type="SMART" id="SM00020">
    <property type="entry name" value="Tryp_SPc"/>
    <property type="match status" value="2"/>
</dbReference>
<dbReference type="SUPFAM" id="SSF50494">
    <property type="entry name" value="Trypsin-like serine proteases"/>
    <property type="match status" value="2"/>
</dbReference>
<feature type="chain" id="PRO_5035248940" description="Peptidase S1 domain-containing protein" evidence="6">
    <location>
        <begin position="17"/>
        <end position="580"/>
    </location>
</feature>
<evidence type="ECO:0000256" key="6">
    <source>
        <dbReference type="SAM" id="SignalP"/>
    </source>
</evidence>
<evidence type="ECO:0000256" key="4">
    <source>
        <dbReference type="ARBA" id="ARBA00022825"/>
    </source>
</evidence>
<sequence>MKSVLLLISIACSVTGLSVLNPRIIGGDLANVGQFPYVVSIVENDRHFCGGFIYSNRWIVTAASCVAGKLPSVLKIAAGGLDWNAGTEGVQSIAVYNIYVFDGYNSTFKMNDIALLKLTKDIVFSSNGTTTVDFVKYDEVNTDDLRANVVGWGAVTEEGNESAELRYAEVDITETMQCGDYSEPEFKILNMICASPATADPLIVAAGSPCQYDEGSPLVQMSGTQHIAVGIMSKAKSCSLDSVSVYTRVFIGPSFQTLNLWSVVVCFHVGETVNYRRGSVANTIQLTEAIMQPAIACFLLAIVSVVAGGPLFEGRIIGGIPVAPPPDPNGPLEYPYVVSIELDNKHFCAGFIYNPKWIVTTASCMENKVISRLTVVAGQVNLIDIDPTEKRESVFRVLPYETYNNVTRKDDIALIELSKSFLLDNTTIGLIKFNEVYTDENLTPTGTFMGWGATVLDGSPSSRLRYAEVTMVENDRLCIPYEGEEFTISSMICATSKPATLPPNNLPLDPTPCNSDEGAPLVQTYTPFGASEEKTIVVGVLSKYSPTCNFADSSVFTRLSIYYAWLYNTAGEQVYYLPPN</sequence>
<reference evidence="8" key="1">
    <citation type="submission" date="2021-11" db="EMBL/GenBank/DDBJ databases">
        <authorList>
            <person name="Schell T."/>
        </authorList>
    </citation>
    <scope>NUCLEOTIDE SEQUENCE</scope>
    <source>
        <strain evidence="8">M5</strain>
    </source>
</reference>
<name>A0A8J2RBY0_9CRUS</name>
<dbReference type="Proteomes" id="UP000789390">
    <property type="component" value="Unassembled WGS sequence"/>
</dbReference>
<keyword evidence="3" id="KW-0378">Hydrolase</keyword>
<dbReference type="PANTHER" id="PTHR24276:SF98">
    <property type="entry name" value="FI18310P1-RELATED"/>
    <property type="match status" value="1"/>
</dbReference>
<keyword evidence="6" id="KW-0732">Signal</keyword>
<dbReference type="GO" id="GO:0004252">
    <property type="term" value="F:serine-type endopeptidase activity"/>
    <property type="evidence" value="ECO:0007669"/>
    <property type="project" value="InterPro"/>
</dbReference>
<keyword evidence="9" id="KW-1185">Reference proteome</keyword>
<organism evidence="8 9">
    <name type="scientific">Daphnia galeata</name>
    <dbReference type="NCBI Taxonomy" id="27404"/>
    <lineage>
        <taxon>Eukaryota</taxon>
        <taxon>Metazoa</taxon>
        <taxon>Ecdysozoa</taxon>
        <taxon>Arthropoda</taxon>
        <taxon>Crustacea</taxon>
        <taxon>Branchiopoda</taxon>
        <taxon>Diplostraca</taxon>
        <taxon>Cladocera</taxon>
        <taxon>Anomopoda</taxon>
        <taxon>Daphniidae</taxon>
        <taxon>Daphnia</taxon>
    </lineage>
</organism>
<feature type="domain" description="Peptidase S1" evidence="7">
    <location>
        <begin position="24"/>
        <end position="261"/>
    </location>
</feature>
<dbReference type="Pfam" id="PF00089">
    <property type="entry name" value="Trypsin"/>
    <property type="match status" value="2"/>
</dbReference>
<dbReference type="InterPro" id="IPR043504">
    <property type="entry name" value="Peptidase_S1_PA_chymotrypsin"/>
</dbReference>
<evidence type="ECO:0000256" key="5">
    <source>
        <dbReference type="ARBA" id="ARBA00023157"/>
    </source>
</evidence>
<dbReference type="Gene3D" id="2.40.10.10">
    <property type="entry name" value="Trypsin-like serine proteases"/>
    <property type="match status" value="2"/>
</dbReference>
<dbReference type="OrthoDB" id="6755574at2759"/>
<dbReference type="InterPro" id="IPR001314">
    <property type="entry name" value="Peptidase_S1A"/>
</dbReference>
<feature type="domain" description="Peptidase S1" evidence="7">
    <location>
        <begin position="316"/>
        <end position="571"/>
    </location>
</feature>
<evidence type="ECO:0000256" key="2">
    <source>
        <dbReference type="ARBA" id="ARBA00022670"/>
    </source>
</evidence>